<keyword evidence="5" id="KW-0325">Glycoprotein</keyword>
<dbReference type="STRING" id="157652.A0A371G6S0"/>
<keyword evidence="1" id="KW-0813">Transport</keyword>
<keyword evidence="6" id="KW-1133">Transmembrane helix</keyword>
<sequence length="198" mass="21287">MDPWWPELLELLINMGKVLLVYSILSFAIITCSATTYTVGDTSGWDISTNLDTWIANKNFKVGDALIFQYSSGQSVEEVTKENFDTCNTTNVLATYGNGNTTVSLTRAGDRYFISGNKLYCLGGMKLHVHVEGDNKSLAPTLAPKAVAGSDHNIATLPQSSSSKKNTHSSAGAVNCARDALHLVYVALVAAAYGMLKI</sequence>
<dbReference type="CDD" id="cd04216">
    <property type="entry name" value="Phytocyanin"/>
    <property type="match status" value="1"/>
</dbReference>
<reference evidence="8" key="1">
    <citation type="submission" date="2018-05" db="EMBL/GenBank/DDBJ databases">
        <title>Draft genome of Mucuna pruriens seed.</title>
        <authorList>
            <person name="Nnadi N.E."/>
            <person name="Vos R."/>
            <person name="Hasami M.H."/>
            <person name="Devisetty U.K."/>
            <person name="Aguiy J.C."/>
        </authorList>
    </citation>
    <scope>NUCLEOTIDE SEQUENCE [LARGE SCALE GENOMIC DNA]</scope>
    <source>
        <strain evidence="8">JCA_2017</strain>
    </source>
</reference>
<evidence type="ECO:0000256" key="5">
    <source>
        <dbReference type="ARBA" id="ARBA00023180"/>
    </source>
</evidence>
<keyword evidence="4" id="KW-0186">Copper</keyword>
<feature type="domain" description="Phytocyanin" evidence="7">
    <location>
        <begin position="35"/>
        <end position="133"/>
    </location>
</feature>
<proteinExistence type="predicted"/>
<dbReference type="FunFam" id="2.60.40.420:FF:000003">
    <property type="entry name" value="Blue copper"/>
    <property type="match status" value="1"/>
</dbReference>
<keyword evidence="6" id="KW-0472">Membrane</keyword>
<dbReference type="PROSITE" id="PS51485">
    <property type="entry name" value="PHYTOCYANIN"/>
    <property type="match status" value="1"/>
</dbReference>
<dbReference type="SUPFAM" id="SSF49503">
    <property type="entry name" value="Cupredoxins"/>
    <property type="match status" value="1"/>
</dbReference>
<dbReference type="Proteomes" id="UP000257109">
    <property type="component" value="Unassembled WGS sequence"/>
</dbReference>
<keyword evidence="6" id="KW-0812">Transmembrane</keyword>
<dbReference type="GO" id="GO:0046872">
    <property type="term" value="F:metal ion binding"/>
    <property type="evidence" value="ECO:0007669"/>
    <property type="project" value="UniProtKB-KW"/>
</dbReference>
<dbReference type="OrthoDB" id="581242at2759"/>
<evidence type="ECO:0000313" key="8">
    <source>
        <dbReference type="EMBL" id="RDX86224.1"/>
    </source>
</evidence>
<dbReference type="Pfam" id="PF02298">
    <property type="entry name" value="Cu_bind_like"/>
    <property type="match status" value="1"/>
</dbReference>
<dbReference type="InterPro" id="IPR003245">
    <property type="entry name" value="Phytocyanin_dom"/>
</dbReference>
<dbReference type="EMBL" id="QJKJ01006577">
    <property type="protein sequence ID" value="RDX86224.1"/>
    <property type="molecule type" value="Genomic_DNA"/>
</dbReference>
<evidence type="ECO:0000256" key="3">
    <source>
        <dbReference type="ARBA" id="ARBA00022982"/>
    </source>
</evidence>
<dbReference type="GO" id="GO:0005886">
    <property type="term" value="C:plasma membrane"/>
    <property type="evidence" value="ECO:0007669"/>
    <property type="project" value="TreeGrafter"/>
</dbReference>
<dbReference type="PANTHER" id="PTHR33021:SF70">
    <property type="entry name" value="PHYTOCYANIN DOMAIN-CONTAINING PROTEIN"/>
    <property type="match status" value="1"/>
</dbReference>
<evidence type="ECO:0000256" key="2">
    <source>
        <dbReference type="ARBA" id="ARBA00022723"/>
    </source>
</evidence>
<name>A0A371G6S0_MUCPR</name>
<protein>
    <submittedName>
        <fullName evidence="8">Uclacyanin 1</fullName>
    </submittedName>
</protein>
<organism evidence="8 9">
    <name type="scientific">Mucuna pruriens</name>
    <name type="common">Velvet bean</name>
    <name type="synonym">Dolichos pruriens</name>
    <dbReference type="NCBI Taxonomy" id="157652"/>
    <lineage>
        <taxon>Eukaryota</taxon>
        <taxon>Viridiplantae</taxon>
        <taxon>Streptophyta</taxon>
        <taxon>Embryophyta</taxon>
        <taxon>Tracheophyta</taxon>
        <taxon>Spermatophyta</taxon>
        <taxon>Magnoliopsida</taxon>
        <taxon>eudicotyledons</taxon>
        <taxon>Gunneridae</taxon>
        <taxon>Pentapetalae</taxon>
        <taxon>rosids</taxon>
        <taxon>fabids</taxon>
        <taxon>Fabales</taxon>
        <taxon>Fabaceae</taxon>
        <taxon>Papilionoideae</taxon>
        <taxon>50 kb inversion clade</taxon>
        <taxon>NPAAA clade</taxon>
        <taxon>indigoferoid/millettioid clade</taxon>
        <taxon>Phaseoleae</taxon>
        <taxon>Mucuna</taxon>
    </lineage>
</organism>
<dbReference type="InterPro" id="IPR008972">
    <property type="entry name" value="Cupredoxin"/>
</dbReference>
<evidence type="ECO:0000313" key="9">
    <source>
        <dbReference type="Proteomes" id="UP000257109"/>
    </source>
</evidence>
<dbReference type="InterPro" id="IPR039391">
    <property type="entry name" value="Phytocyanin-like"/>
</dbReference>
<evidence type="ECO:0000256" key="6">
    <source>
        <dbReference type="SAM" id="Phobius"/>
    </source>
</evidence>
<evidence type="ECO:0000259" key="7">
    <source>
        <dbReference type="PROSITE" id="PS51485"/>
    </source>
</evidence>
<evidence type="ECO:0000256" key="1">
    <source>
        <dbReference type="ARBA" id="ARBA00022448"/>
    </source>
</evidence>
<comment type="caution">
    <text evidence="8">The sequence shown here is derived from an EMBL/GenBank/DDBJ whole genome shotgun (WGS) entry which is preliminary data.</text>
</comment>
<keyword evidence="9" id="KW-1185">Reference proteome</keyword>
<evidence type="ECO:0000256" key="4">
    <source>
        <dbReference type="ARBA" id="ARBA00023008"/>
    </source>
</evidence>
<feature type="transmembrane region" description="Helical" evidence="6">
    <location>
        <begin position="20"/>
        <end position="40"/>
    </location>
</feature>
<dbReference type="AlphaFoldDB" id="A0A371G6S0"/>
<feature type="non-terminal residue" evidence="8">
    <location>
        <position position="1"/>
    </location>
</feature>
<dbReference type="GO" id="GO:0009055">
    <property type="term" value="F:electron transfer activity"/>
    <property type="evidence" value="ECO:0007669"/>
    <property type="project" value="InterPro"/>
</dbReference>
<keyword evidence="3" id="KW-0249">Electron transport</keyword>
<gene>
    <name evidence="8" type="primary">UCC1</name>
    <name evidence="8" type="ORF">CR513_32462</name>
</gene>
<dbReference type="Gene3D" id="2.60.40.420">
    <property type="entry name" value="Cupredoxins - blue copper proteins"/>
    <property type="match status" value="1"/>
</dbReference>
<accession>A0A371G6S0</accession>
<keyword evidence="2" id="KW-0479">Metal-binding</keyword>
<dbReference type="PANTHER" id="PTHR33021">
    <property type="entry name" value="BLUE COPPER PROTEIN"/>
    <property type="match status" value="1"/>
</dbReference>